<dbReference type="EMBL" id="CAJNOQ010003762">
    <property type="protein sequence ID" value="CAF1028328.1"/>
    <property type="molecule type" value="Genomic_DNA"/>
</dbReference>
<dbReference type="PANTHER" id="PTHR45641">
    <property type="entry name" value="TETRATRICOPEPTIDE REPEAT PROTEIN (AFU_ORTHOLOGUE AFUA_6G03870)"/>
    <property type="match status" value="1"/>
</dbReference>
<evidence type="ECO:0000313" key="5">
    <source>
        <dbReference type="EMBL" id="CAF1028328.1"/>
    </source>
</evidence>
<dbReference type="Proteomes" id="UP000677228">
    <property type="component" value="Unassembled WGS sequence"/>
</dbReference>
<sequence length="605" mass="69646">MEDANIVLHNQNSEDFVIIWLGTNNVESDLKSRLRHIVNCSELFNDPDECIDYISSITKEKVFFIISDSFARNMIPLVYELPQIFYIYVFYSKNHNEKEQNDNYLKVRGVFFQKDSLVRKLSEDVIACSNCLTPISMLNLANEKPIRDLLKDNVTFMWYQLLIKILPLMSKNEIRNDVKSEMVKFCREQYNENPIVQQKIHEFDKDYSSDKAIGWYIQDSFVYRLLNKAFRTENIDIIFQFRFFIADLHQQLSKLHPSFVHSLSGKTFRTYRGQGLLVDELEKLKHNIGQLISINSFYSMSTNREVALLFAGDGEGLPQIESILFEIAVNTNITTTAPYANIAKQSFMDGEDEILLSMGAIFRISSIHKESGTNVWIMTLLLVGSNDDDPLKQLTNELGNQIGNEPTILTLGKLLAPMGEQDKAGRYYQMLVNKKPTDPHIVASLYNNLASVYYSKGNDTLALATYQKVLEVSSKYRWANHPSLASTYNNIGLIYFRQGDCETTLKNYEKTLSLLSPSDPILAAMYPYDHPLRMNTYMNIAGIHDSKGEYAIALKYLRMTLESRRRTLNKNHPELADTYNNIGYINNKIGEYSTTLFNYEKALEI</sequence>
<evidence type="ECO:0000313" key="4">
    <source>
        <dbReference type="EMBL" id="CAF0739661.1"/>
    </source>
</evidence>
<comment type="caution">
    <text evidence="5">The sequence shown here is derived from an EMBL/GenBank/DDBJ whole genome shotgun (WGS) entry which is preliminary data.</text>
</comment>
<dbReference type="Proteomes" id="UP000682733">
    <property type="component" value="Unassembled WGS sequence"/>
</dbReference>
<dbReference type="SUPFAM" id="SSF48452">
    <property type="entry name" value="TPR-like"/>
    <property type="match status" value="1"/>
</dbReference>
<dbReference type="InterPro" id="IPR011990">
    <property type="entry name" value="TPR-like_helical_dom_sf"/>
</dbReference>
<accession>A0A814IZ13</accession>
<dbReference type="EMBL" id="CAJOBC010003763">
    <property type="protein sequence ID" value="CAF3799320.1"/>
    <property type="molecule type" value="Genomic_DNA"/>
</dbReference>
<dbReference type="PROSITE" id="PS50293">
    <property type="entry name" value="TPR_REGION"/>
    <property type="match status" value="1"/>
</dbReference>
<keyword evidence="8" id="KW-1185">Reference proteome</keyword>
<evidence type="ECO:0000256" key="3">
    <source>
        <dbReference type="PROSITE-ProRule" id="PRU00339"/>
    </source>
</evidence>
<keyword evidence="1" id="KW-0677">Repeat</keyword>
<dbReference type="PANTHER" id="PTHR45641:SF1">
    <property type="entry name" value="AAA+ ATPASE DOMAIN-CONTAINING PROTEIN"/>
    <property type="match status" value="1"/>
</dbReference>
<dbReference type="PROSITE" id="PS50005">
    <property type="entry name" value="TPR"/>
    <property type="match status" value="2"/>
</dbReference>
<dbReference type="Proteomes" id="UP000663829">
    <property type="component" value="Unassembled WGS sequence"/>
</dbReference>
<keyword evidence="2 3" id="KW-0802">TPR repeat</keyword>
<name>A0A814IZ13_9BILA</name>
<dbReference type="SMART" id="SM00028">
    <property type="entry name" value="TPR"/>
    <property type="match status" value="4"/>
</dbReference>
<dbReference type="AlphaFoldDB" id="A0A814IZ13"/>
<dbReference type="Pfam" id="PF13424">
    <property type="entry name" value="TPR_12"/>
    <property type="match status" value="2"/>
</dbReference>
<dbReference type="EMBL" id="CAJNOK010000247">
    <property type="protein sequence ID" value="CAF0739661.1"/>
    <property type="molecule type" value="Genomic_DNA"/>
</dbReference>
<dbReference type="Gene3D" id="1.25.40.10">
    <property type="entry name" value="Tetratricopeptide repeat domain"/>
    <property type="match status" value="2"/>
</dbReference>
<protein>
    <submittedName>
        <fullName evidence="5">Uncharacterized protein</fullName>
    </submittedName>
</protein>
<dbReference type="PROSITE" id="PS51996">
    <property type="entry name" value="TR_MART"/>
    <property type="match status" value="1"/>
</dbReference>
<dbReference type="EMBL" id="CAJOBA010000247">
    <property type="protein sequence ID" value="CAF3516867.1"/>
    <property type="molecule type" value="Genomic_DNA"/>
</dbReference>
<dbReference type="Gene3D" id="3.90.176.10">
    <property type="entry name" value="Toxin ADP-ribosyltransferase, Chain A, domain 1"/>
    <property type="match status" value="1"/>
</dbReference>
<proteinExistence type="predicted"/>
<feature type="repeat" description="TPR" evidence="3">
    <location>
        <begin position="443"/>
        <end position="476"/>
    </location>
</feature>
<dbReference type="SUPFAM" id="SSF56399">
    <property type="entry name" value="ADP-ribosylation"/>
    <property type="match status" value="1"/>
</dbReference>
<reference evidence="5" key="1">
    <citation type="submission" date="2021-02" db="EMBL/GenBank/DDBJ databases">
        <authorList>
            <person name="Nowell W R."/>
        </authorList>
    </citation>
    <scope>NUCLEOTIDE SEQUENCE</scope>
</reference>
<evidence type="ECO:0000313" key="8">
    <source>
        <dbReference type="Proteomes" id="UP000663829"/>
    </source>
</evidence>
<feature type="repeat" description="TPR" evidence="3">
    <location>
        <begin position="485"/>
        <end position="518"/>
    </location>
</feature>
<evidence type="ECO:0000256" key="2">
    <source>
        <dbReference type="ARBA" id="ARBA00022803"/>
    </source>
</evidence>
<gene>
    <name evidence="5" type="ORF">GPM918_LOCUS15146</name>
    <name evidence="4" type="ORF">OVA965_LOCUS1359</name>
    <name evidence="7" type="ORF">SRO942_LOCUS15147</name>
    <name evidence="6" type="ORF">TMI583_LOCUS1360</name>
</gene>
<organism evidence="5 8">
    <name type="scientific">Didymodactylos carnosus</name>
    <dbReference type="NCBI Taxonomy" id="1234261"/>
    <lineage>
        <taxon>Eukaryota</taxon>
        <taxon>Metazoa</taxon>
        <taxon>Spiralia</taxon>
        <taxon>Gnathifera</taxon>
        <taxon>Rotifera</taxon>
        <taxon>Eurotatoria</taxon>
        <taxon>Bdelloidea</taxon>
        <taxon>Philodinida</taxon>
        <taxon>Philodinidae</taxon>
        <taxon>Didymodactylos</taxon>
    </lineage>
</organism>
<evidence type="ECO:0000313" key="7">
    <source>
        <dbReference type="EMBL" id="CAF3799320.1"/>
    </source>
</evidence>
<dbReference type="InterPro" id="IPR019734">
    <property type="entry name" value="TPR_rpt"/>
</dbReference>
<evidence type="ECO:0000256" key="1">
    <source>
        <dbReference type="ARBA" id="ARBA00022737"/>
    </source>
</evidence>
<dbReference type="Proteomes" id="UP000681722">
    <property type="component" value="Unassembled WGS sequence"/>
</dbReference>
<evidence type="ECO:0000313" key="6">
    <source>
        <dbReference type="EMBL" id="CAF3516867.1"/>
    </source>
</evidence>